<keyword evidence="13 19" id="KW-0106">Calcium</keyword>
<dbReference type="EMBL" id="MTSM01000011">
    <property type="protein sequence ID" value="OPX55246.1"/>
    <property type="molecule type" value="Genomic_DNA"/>
</dbReference>
<comment type="cofactor">
    <cofactor evidence="20">
        <name>Ca(2+)</name>
        <dbReference type="ChEBI" id="CHEBI:29108"/>
    </cofactor>
    <text evidence="20">Binds 1 Ca(2+) ion per monomer. In the dimeric form the Ca(2+) is bound by different amino acids with binding of each Ca(2+) shared with ligands coming from each monomer. The Ca(2+) ion may have a role in catalysis.</text>
</comment>
<feature type="binding site" description="in dimeric form" evidence="19">
    <location>
        <position position="127"/>
    </location>
    <ligand>
        <name>Ca(2+)</name>
        <dbReference type="ChEBI" id="CHEBI:29108"/>
        <label>1</label>
    </ligand>
</feature>
<evidence type="ECO:0000256" key="4">
    <source>
        <dbReference type="ARBA" id="ARBA00011702"/>
    </source>
</evidence>
<evidence type="ECO:0000256" key="12">
    <source>
        <dbReference type="ARBA" id="ARBA00022801"/>
    </source>
</evidence>
<comment type="function">
    <text evidence="20">Hydrolysis of phosphatidylcholine with phospholipase A2 (EC 3.1.1.4) and phospholipase A1 (EC 3.1.1.32) activities.</text>
</comment>
<dbReference type="GO" id="GO:0009279">
    <property type="term" value="C:cell outer membrane"/>
    <property type="evidence" value="ECO:0007669"/>
    <property type="project" value="UniProtKB-SubCell"/>
</dbReference>
<evidence type="ECO:0000256" key="5">
    <source>
        <dbReference type="ARBA" id="ARBA00013179"/>
    </source>
</evidence>
<evidence type="ECO:0000256" key="17">
    <source>
        <dbReference type="ARBA" id="ARBA00023237"/>
    </source>
</evidence>
<evidence type="ECO:0000256" key="10">
    <source>
        <dbReference type="ARBA" id="ARBA00022723"/>
    </source>
</evidence>
<evidence type="ECO:0000256" key="15">
    <source>
        <dbReference type="ARBA" id="ARBA00023098"/>
    </source>
</evidence>
<dbReference type="RefSeq" id="WP_078745736.1">
    <property type="nucleotide sequence ID" value="NZ_FUXG01000014.1"/>
</dbReference>
<dbReference type="SUPFAM" id="SSF56931">
    <property type="entry name" value="Outer membrane phospholipase A (OMPLA)"/>
    <property type="match status" value="1"/>
</dbReference>
<evidence type="ECO:0000256" key="6">
    <source>
        <dbReference type="ARBA" id="ARBA00013278"/>
    </source>
</evidence>
<comment type="similarity">
    <text evidence="3 20">Belongs to the phospholipase A1 family.</text>
</comment>
<evidence type="ECO:0000256" key="19">
    <source>
        <dbReference type="PIRSR" id="PIRSR603187-2"/>
    </source>
</evidence>
<protein>
    <recommendedName>
        <fullName evidence="7 20">Phospholipase A1</fullName>
        <ecNumber evidence="5 20">3.1.1.32</ecNumber>
        <ecNumber evidence="6 20">3.1.1.4</ecNumber>
    </recommendedName>
    <alternativeName>
        <fullName evidence="20">Phosphatidylcholine 1-acylhydrolase</fullName>
    </alternativeName>
</protein>
<gene>
    <name evidence="21" type="ORF">BTE48_09950</name>
</gene>
<feature type="chain" id="PRO_5019621320" description="Phospholipase A1" evidence="20">
    <location>
        <begin position="24"/>
        <end position="296"/>
    </location>
</feature>
<dbReference type="GO" id="GO:0016042">
    <property type="term" value="P:lipid catabolic process"/>
    <property type="evidence" value="ECO:0007669"/>
    <property type="project" value="UniProtKB-KW"/>
</dbReference>
<reference evidence="21 22" key="1">
    <citation type="submission" date="2017-01" db="EMBL/GenBank/DDBJ databases">
        <title>Genome Sequencing of a Marine Spirillum, Oceanospirillum multiglobuliferum ATCC 33336, from Japan.</title>
        <authorList>
            <person name="Carney J.G."/>
            <person name="Trachtenberg A.M."/>
            <person name="Rheaume B.A."/>
            <person name="Linnane J.D."/>
            <person name="Pitts N.L."/>
            <person name="Mykles D.L."/>
            <person name="Maclea K.S."/>
        </authorList>
    </citation>
    <scope>NUCLEOTIDE SEQUENCE [LARGE SCALE GENOMIC DNA]</scope>
    <source>
        <strain evidence="21 22">ATCC 33336</strain>
    </source>
</reference>
<evidence type="ECO:0000256" key="8">
    <source>
        <dbReference type="ARBA" id="ARBA00022452"/>
    </source>
</evidence>
<dbReference type="EC" id="3.1.1.32" evidence="5 20"/>
<dbReference type="OrthoDB" id="188433at2"/>
<keyword evidence="17 20" id="KW-0998">Cell outer membrane</keyword>
<feature type="active site" description="Nucleophile" evidence="18">
    <location>
        <position position="166"/>
    </location>
</feature>
<evidence type="ECO:0000313" key="22">
    <source>
        <dbReference type="Proteomes" id="UP000191418"/>
    </source>
</evidence>
<keyword evidence="8" id="KW-1134">Transmembrane beta strand</keyword>
<dbReference type="STRING" id="64969.SAMN02745127_02156"/>
<comment type="subunit">
    <text evidence="4 20">Homodimer; dimerization is reversible, and the dimeric form is the active one.</text>
</comment>
<comment type="caution">
    <text evidence="21">The sequence shown here is derived from an EMBL/GenBank/DDBJ whole genome shotgun (WGS) entry which is preliminary data.</text>
</comment>
<evidence type="ECO:0000256" key="20">
    <source>
        <dbReference type="RuleBase" id="RU366027"/>
    </source>
</evidence>
<evidence type="ECO:0000256" key="3">
    <source>
        <dbReference type="ARBA" id="ARBA00010525"/>
    </source>
</evidence>
<name>A0A1T4R4D9_9GAMM</name>
<dbReference type="InterPro" id="IPR003187">
    <property type="entry name" value="PLipase_A1"/>
</dbReference>
<dbReference type="EC" id="3.1.1.4" evidence="6 20"/>
<dbReference type="AlphaFoldDB" id="A0A1T4R4D9"/>
<keyword evidence="12 20" id="KW-0378">Hydrolase</keyword>
<dbReference type="GO" id="GO:0005509">
    <property type="term" value="F:calcium ion binding"/>
    <property type="evidence" value="ECO:0007669"/>
    <property type="project" value="TreeGrafter"/>
</dbReference>
<dbReference type="GO" id="GO:0004623">
    <property type="term" value="F:phospholipase A2 activity"/>
    <property type="evidence" value="ECO:0007669"/>
    <property type="project" value="UniProtKB-EC"/>
</dbReference>
<evidence type="ECO:0000256" key="13">
    <source>
        <dbReference type="ARBA" id="ARBA00022837"/>
    </source>
</evidence>
<comment type="catalytic activity">
    <reaction evidence="1 20">
        <text>a 1,2-diacyl-sn-glycero-3-phosphocholine + H2O = a 2-acyl-sn-glycero-3-phosphocholine + a fatty acid + H(+)</text>
        <dbReference type="Rhea" id="RHEA:18689"/>
        <dbReference type="ChEBI" id="CHEBI:15377"/>
        <dbReference type="ChEBI" id="CHEBI:15378"/>
        <dbReference type="ChEBI" id="CHEBI:28868"/>
        <dbReference type="ChEBI" id="CHEBI:57643"/>
        <dbReference type="ChEBI" id="CHEBI:57875"/>
        <dbReference type="EC" id="3.1.1.32"/>
    </reaction>
</comment>
<comment type="subcellular location">
    <subcellularLocation>
        <location evidence="20">Cell outer membrane</location>
        <topology evidence="20">Multi-pass membrane protein</topology>
    </subcellularLocation>
    <text evidence="20">One of the very few enzymes located there.</text>
</comment>
<keyword evidence="22" id="KW-1185">Reference proteome</keyword>
<accession>A0A1T4R4D9</accession>
<evidence type="ECO:0000256" key="14">
    <source>
        <dbReference type="ARBA" id="ARBA00022963"/>
    </source>
</evidence>
<evidence type="ECO:0000256" key="9">
    <source>
        <dbReference type="ARBA" id="ARBA00022692"/>
    </source>
</evidence>
<feature type="binding site" description="in dimeric form" evidence="19">
    <location>
        <position position="174"/>
    </location>
    <ligand>
        <name>Ca(2+)</name>
        <dbReference type="ChEBI" id="CHEBI:29108"/>
        <label>1</label>
    </ligand>
</feature>
<comment type="catalytic activity">
    <reaction evidence="2 20">
        <text>a 1,2-diacyl-sn-glycero-3-phosphocholine + H2O = a 1-acyl-sn-glycero-3-phosphocholine + a fatty acid + H(+)</text>
        <dbReference type="Rhea" id="RHEA:15801"/>
        <dbReference type="ChEBI" id="CHEBI:15377"/>
        <dbReference type="ChEBI" id="CHEBI:15378"/>
        <dbReference type="ChEBI" id="CHEBI:28868"/>
        <dbReference type="ChEBI" id="CHEBI:57643"/>
        <dbReference type="ChEBI" id="CHEBI:58168"/>
        <dbReference type="EC" id="3.1.1.4"/>
    </reaction>
</comment>
<dbReference type="Pfam" id="PF02253">
    <property type="entry name" value="PLA1"/>
    <property type="match status" value="1"/>
</dbReference>
<proteinExistence type="inferred from homology"/>
<keyword evidence="14 20" id="KW-0442">Lipid degradation</keyword>
<keyword evidence="15 20" id="KW-0443">Lipid metabolism</keyword>
<evidence type="ECO:0000256" key="7">
    <source>
        <dbReference type="ARBA" id="ARBA00021726"/>
    </source>
</evidence>
<keyword evidence="10 19" id="KW-0479">Metal-binding</keyword>
<evidence type="ECO:0000256" key="2">
    <source>
        <dbReference type="ARBA" id="ARBA00001604"/>
    </source>
</evidence>
<evidence type="ECO:0000256" key="18">
    <source>
        <dbReference type="PIRSR" id="PIRSR603187-1"/>
    </source>
</evidence>
<dbReference type="Proteomes" id="UP000191418">
    <property type="component" value="Unassembled WGS sequence"/>
</dbReference>
<dbReference type="InterPro" id="IPR036541">
    <property type="entry name" value="PLipase_A1_sf"/>
</dbReference>
<feature type="binding site" description="in dimeric form" evidence="19">
    <location>
        <position position="209"/>
    </location>
    <ligand>
        <name>Ca(2+)</name>
        <dbReference type="ChEBI" id="CHEBI:29108"/>
        <label>1</label>
    </ligand>
</feature>
<dbReference type="PANTHER" id="PTHR40457:SF1">
    <property type="entry name" value="PHOSPHOLIPASE A1"/>
    <property type="match status" value="1"/>
</dbReference>
<sequence length="296" mass="33458">MLSQTTGRLLLLSLALSSHFSYAQTETSETETDDEVVNAVRQRLDQEVVLASNPLVFLPYKANYFLPASYYSGHQASSLSRGVDYGPTEAQFQLSFKFPVATGLLTREDALIATYTQQSYWQIYQNSAPFRETMYEPELVYGISTEYRLMKRLTLEGVLFGINHQSNGQGGDYSRSWNRLFAEAIFATGDWGLSLKRWYRIPEASSQDDNVDLASFVGLNEVAAAYRHNNHVVTFRLRNHLESQFKRGNAQVSWSFPIGGRMKGYILARTGYGDTLADYDQYIERIGLGVAINDVL</sequence>
<evidence type="ECO:0000256" key="11">
    <source>
        <dbReference type="ARBA" id="ARBA00022729"/>
    </source>
</evidence>
<dbReference type="PANTHER" id="PTHR40457">
    <property type="entry name" value="PHOSPHOLIPASE A1"/>
    <property type="match status" value="1"/>
</dbReference>
<keyword evidence="9" id="KW-0812">Transmembrane</keyword>
<evidence type="ECO:0000256" key="16">
    <source>
        <dbReference type="ARBA" id="ARBA00023136"/>
    </source>
</evidence>
<evidence type="ECO:0000313" key="21">
    <source>
        <dbReference type="EMBL" id="OPX55246.1"/>
    </source>
</evidence>
<organism evidence="21 22">
    <name type="scientific">Oceanospirillum multiglobuliferum</name>
    <dbReference type="NCBI Taxonomy" id="64969"/>
    <lineage>
        <taxon>Bacteria</taxon>
        <taxon>Pseudomonadati</taxon>
        <taxon>Pseudomonadota</taxon>
        <taxon>Gammaproteobacteria</taxon>
        <taxon>Oceanospirillales</taxon>
        <taxon>Oceanospirillaceae</taxon>
        <taxon>Oceanospirillum</taxon>
    </lineage>
</organism>
<dbReference type="Gene3D" id="2.40.230.10">
    <property type="entry name" value="Phospholipase A1"/>
    <property type="match status" value="1"/>
</dbReference>
<feature type="active site" description="Nucleophile" evidence="18">
    <location>
        <position position="164"/>
    </location>
</feature>
<dbReference type="GO" id="GO:0008970">
    <property type="term" value="F:phospholipase A1 activity"/>
    <property type="evidence" value="ECO:0007669"/>
    <property type="project" value="UniProtKB-EC"/>
</dbReference>
<keyword evidence="16" id="KW-0472">Membrane</keyword>
<keyword evidence="11 20" id="KW-0732">Signal</keyword>
<dbReference type="PRINTS" id="PR01486">
    <property type="entry name" value="PHPHLIPASEA1"/>
</dbReference>
<evidence type="ECO:0000256" key="1">
    <source>
        <dbReference type="ARBA" id="ARBA00000111"/>
    </source>
</evidence>
<feature type="signal peptide" evidence="20">
    <location>
        <begin position="1"/>
        <end position="23"/>
    </location>
</feature>